<dbReference type="InterPro" id="IPR008979">
    <property type="entry name" value="Galactose-bd-like_sf"/>
</dbReference>
<dbReference type="Pfam" id="PF03256">
    <property type="entry name" value="ANAPC10"/>
    <property type="match status" value="1"/>
</dbReference>
<keyword evidence="3 6" id="KW-0498">Mitosis</keyword>
<protein>
    <recommendedName>
        <fullName evidence="6">Anaphase-promoting complex subunit 10</fullName>
    </recommendedName>
</protein>
<evidence type="ECO:0000259" key="7">
    <source>
        <dbReference type="PROSITE" id="PS51284"/>
    </source>
</evidence>
<dbReference type="RefSeq" id="XP_031852628.1">
    <property type="nucleotide sequence ID" value="XM_031996737.1"/>
</dbReference>
<dbReference type="Gene3D" id="2.60.120.260">
    <property type="entry name" value="Galactose-binding domain-like"/>
    <property type="match status" value="1"/>
</dbReference>
<dbReference type="SUPFAM" id="SSF49785">
    <property type="entry name" value="Galactose-binding domain-like"/>
    <property type="match status" value="1"/>
</dbReference>
<evidence type="ECO:0000313" key="9">
    <source>
        <dbReference type="Proteomes" id="UP000398389"/>
    </source>
</evidence>
<evidence type="ECO:0000256" key="2">
    <source>
        <dbReference type="ARBA" id="ARBA00022618"/>
    </source>
</evidence>
<keyword evidence="2 6" id="KW-0132">Cell division</keyword>
<dbReference type="CDD" id="cd08366">
    <property type="entry name" value="APC10"/>
    <property type="match status" value="1"/>
</dbReference>
<evidence type="ECO:0000256" key="1">
    <source>
        <dbReference type="ARBA" id="ARBA00006762"/>
    </source>
</evidence>
<gene>
    <name evidence="8" type="ORF">SAPINGB_P002017</name>
</gene>
<sequence length="186" mass="20991">MEQVEKDYRSGIRRMEALGFSDIGNLAMWSVSSYKIGFGVDALRADDASKLWQSDGPQPHYVDIHFSKKVSIVRVSLFFCFGLDESYTPSKIRILSGDGYHTLLEVTTVDFAEPSGWSHITFDSVRSDGIMKSFLIRVEVLTNHQNGKDTRIRSIKVFSPSKQNIALEDQEIGFTSVKMLSESVIR</sequence>
<proteinExistence type="inferred from homology"/>
<keyword evidence="4 6" id="KW-0833">Ubl conjugation pathway</keyword>
<dbReference type="GO" id="GO:0031145">
    <property type="term" value="P:anaphase-promoting complex-dependent catabolic process"/>
    <property type="evidence" value="ECO:0007669"/>
    <property type="project" value="InterPro"/>
</dbReference>
<dbReference type="PANTHER" id="PTHR12936:SF0">
    <property type="entry name" value="ANAPHASE-PROMOTING COMPLEX SUBUNIT 10"/>
    <property type="match status" value="1"/>
</dbReference>
<dbReference type="InterPro" id="IPR004939">
    <property type="entry name" value="APC_su10/DOC_dom"/>
</dbReference>
<evidence type="ECO:0000256" key="3">
    <source>
        <dbReference type="ARBA" id="ARBA00022776"/>
    </source>
</evidence>
<reference evidence="8 9" key="1">
    <citation type="submission" date="2019-09" db="EMBL/GenBank/DDBJ databases">
        <authorList>
            <person name="Brejova B."/>
        </authorList>
    </citation>
    <scope>NUCLEOTIDE SEQUENCE [LARGE SCALE GENOMIC DNA]</scope>
</reference>
<feature type="domain" description="DOC" evidence="7">
    <location>
        <begin position="1"/>
        <end position="184"/>
    </location>
</feature>
<organism evidence="8 9">
    <name type="scientific">Magnusiomyces paraingens</name>
    <dbReference type="NCBI Taxonomy" id="2606893"/>
    <lineage>
        <taxon>Eukaryota</taxon>
        <taxon>Fungi</taxon>
        <taxon>Dikarya</taxon>
        <taxon>Ascomycota</taxon>
        <taxon>Saccharomycotina</taxon>
        <taxon>Dipodascomycetes</taxon>
        <taxon>Dipodascales</taxon>
        <taxon>Dipodascaceae</taxon>
        <taxon>Magnusiomyces</taxon>
    </lineage>
</organism>
<dbReference type="PANTHER" id="PTHR12936">
    <property type="entry name" value="ANAPHASE-PROMOTING COMPLEX 10"/>
    <property type="match status" value="1"/>
</dbReference>
<dbReference type="OrthoDB" id="24948at2759"/>
<dbReference type="InterPro" id="IPR016901">
    <property type="entry name" value="APC10/Doc1"/>
</dbReference>
<name>A0A5E8BDZ0_9ASCO</name>
<dbReference type="AlphaFoldDB" id="A0A5E8BDZ0"/>
<keyword evidence="5 6" id="KW-0131">Cell cycle</keyword>
<dbReference type="Proteomes" id="UP000398389">
    <property type="component" value="Unassembled WGS sequence"/>
</dbReference>
<dbReference type="PROSITE" id="PS51284">
    <property type="entry name" value="DOC"/>
    <property type="match status" value="1"/>
</dbReference>
<dbReference type="GO" id="GO:0070979">
    <property type="term" value="P:protein K11-linked ubiquitination"/>
    <property type="evidence" value="ECO:0007669"/>
    <property type="project" value="TreeGrafter"/>
</dbReference>
<evidence type="ECO:0000256" key="6">
    <source>
        <dbReference type="PIRNR" id="PIRNR028841"/>
    </source>
</evidence>
<evidence type="ECO:0000313" key="8">
    <source>
        <dbReference type="EMBL" id="VVT48923.1"/>
    </source>
</evidence>
<dbReference type="PIRSF" id="PIRSF028841">
    <property type="entry name" value="APC10_sub"/>
    <property type="match status" value="1"/>
</dbReference>
<dbReference type="GO" id="GO:0005680">
    <property type="term" value="C:anaphase-promoting complex"/>
    <property type="evidence" value="ECO:0007669"/>
    <property type="project" value="InterPro"/>
</dbReference>
<evidence type="ECO:0000256" key="4">
    <source>
        <dbReference type="ARBA" id="ARBA00022786"/>
    </source>
</evidence>
<dbReference type="EMBL" id="CABVLU010000002">
    <property type="protein sequence ID" value="VVT48923.1"/>
    <property type="molecule type" value="Genomic_DNA"/>
</dbReference>
<comment type="function">
    <text evidence="6">Component of the anaphase promoting complex/cyclosome (APC/C), a cell cycle-regulated E3 ubiquitin-protein ligase complex that controls progression through mitosis and the G1 phase of the cell cycle.</text>
</comment>
<dbReference type="GO" id="GO:0051301">
    <property type="term" value="P:cell division"/>
    <property type="evidence" value="ECO:0007669"/>
    <property type="project" value="UniProtKB-KW"/>
</dbReference>
<accession>A0A5E8BDZ0</accession>
<keyword evidence="9" id="KW-1185">Reference proteome</keyword>
<evidence type="ECO:0000256" key="5">
    <source>
        <dbReference type="ARBA" id="ARBA00023306"/>
    </source>
</evidence>
<dbReference type="GeneID" id="43580837"/>
<dbReference type="SMART" id="SM01337">
    <property type="entry name" value="APC10"/>
    <property type="match status" value="1"/>
</dbReference>
<comment type="similarity">
    <text evidence="1 6">Belongs to the APC10 family.</text>
</comment>